<evidence type="ECO:0000259" key="10">
    <source>
        <dbReference type="Pfam" id="PF21082"/>
    </source>
</evidence>
<dbReference type="AlphaFoldDB" id="A0A917CN26"/>
<sequence>MPVSALRRTVLPLLLWPVFAAAQIPGLTPKAAPAAEPASAAPETIAIAAIPQRIERDQRLLQDIIERSAAVGTQAARRDELATIRRNADTLIRKTSPGNLRALPISGLVALERHLLFLDRELAAWQDDLQAAAKPLSEDAAQLAQMREVWLRTRGGSGELLVPAMQRRIDDLLTQFGQGERAVSAPLSQLLDAGYEAGVLQNRVARGLRDVRGRIASIDRGLWQFDAEPLHAALAEPSAGAAAGDALGNGLKAELAFMQEYDRVTRGRTNAFLALCLLLLPLFLWLSRQAKRVLAESSPLADYRKTLTRPVSAWLLLSILGLLLLQIDGPALRLQLLLIVAWLPVMRLQPKRLLDHVGHWMYLTAVFFLVNLFGQAVSNQPLTFRLVLLVNDALMLGALAWLLYRTVQRLRTQPSRLLQGMRAMAALGVGVMALAIAANLAGNVTLAAMLTDATLNSAYLGLFLFAVGTVVRAFTRLLLRSAMERLKSHTQHAGGLVPVVSQLFNLALVLSWLFGTLDGFRLLRPLLEWVKTLSAFAVGYGSLSVTLGGIVLFGVSVYLSFWLARTLRGVLSEDILPNMALPRGVANSVSSLSYYALLILGLLLALAAAGFHISQLAIVLGALSVGIGLGLQDVVKNFVSGLILMVERPVQPGDIAEVSGTIGKVREIGMRATTLTTFEGADVIVPNGMLLSEKMVNWTLSSDKRRIDIPVGAAYGSDPKTVLEILEAVAARTPGITRNPAPTVVFSGFGQSALEFSVRAWTDNYDDAVFVRSAMAVAIHDALREAGIEIPFPQRDLHIRSIDSAILERLTRGEQS</sequence>
<feature type="transmembrane region" description="Helical" evidence="7">
    <location>
        <begin position="360"/>
        <end position="378"/>
    </location>
</feature>
<evidence type="ECO:0008006" key="13">
    <source>
        <dbReference type="Google" id="ProtNLM"/>
    </source>
</evidence>
<proteinExistence type="inferred from homology"/>
<dbReference type="InterPro" id="IPR006685">
    <property type="entry name" value="MscS_channel_2nd"/>
</dbReference>
<evidence type="ECO:0000256" key="5">
    <source>
        <dbReference type="ARBA" id="ARBA00022989"/>
    </source>
</evidence>
<reference evidence="11" key="2">
    <citation type="submission" date="2020-09" db="EMBL/GenBank/DDBJ databases">
        <authorList>
            <person name="Sun Q."/>
            <person name="Zhou Y."/>
        </authorList>
    </citation>
    <scope>NUCLEOTIDE SEQUENCE</scope>
    <source>
        <strain evidence="11">CGMCC 1.12726</strain>
    </source>
</reference>
<keyword evidence="5 7" id="KW-1133">Transmembrane helix</keyword>
<feature type="transmembrane region" description="Helical" evidence="7">
    <location>
        <begin position="425"/>
        <end position="451"/>
    </location>
</feature>
<dbReference type="InterPro" id="IPR049278">
    <property type="entry name" value="MS_channel_C"/>
</dbReference>
<name>A0A917CN26_9GAMM</name>
<feature type="transmembrane region" description="Helical" evidence="7">
    <location>
        <begin position="496"/>
        <end position="515"/>
    </location>
</feature>
<evidence type="ECO:0000256" key="4">
    <source>
        <dbReference type="ARBA" id="ARBA00022692"/>
    </source>
</evidence>
<evidence type="ECO:0000313" key="11">
    <source>
        <dbReference type="EMBL" id="GGF93082.1"/>
    </source>
</evidence>
<comment type="similarity">
    <text evidence="2">Belongs to the MscS (TC 1.A.23) family.</text>
</comment>
<accession>A0A917CN26</accession>
<feature type="chain" id="PRO_5037598528" description="Mechanosensitive ion channel" evidence="8">
    <location>
        <begin position="23"/>
        <end position="816"/>
    </location>
</feature>
<dbReference type="RefSeq" id="WP_188449201.1">
    <property type="nucleotide sequence ID" value="NZ_BMFO01000002.1"/>
</dbReference>
<feature type="transmembrane region" description="Helical" evidence="7">
    <location>
        <begin position="384"/>
        <end position="404"/>
    </location>
</feature>
<keyword evidence="6 7" id="KW-0472">Membrane</keyword>
<dbReference type="InterPro" id="IPR052702">
    <property type="entry name" value="MscS-like_channel"/>
</dbReference>
<evidence type="ECO:0000259" key="9">
    <source>
        <dbReference type="Pfam" id="PF00924"/>
    </source>
</evidence>
<feature type="domain" description="Mechanosensitive ion channel MscS" evidence="9">
    <location>
        <begin position="633"/>
        <end position="699"/>
    </location>
</feature>
<feature type="domain" description="Mechanosensitive ion channel MscS C-terminal" evidence="10">
    <location>
        <begin position="707"/>
        <end position="790"/>
    </location>
</feature>
<comment type="caution">
    <text evidence="11">The sequence shown here is derived from an EMBL/GenBank/DDBJ whole genome shotgun (WGS) entry which is preliminary data.</text>
</comment>
<dbReference type="GO" id="GO:0008381">
    <property type="term" value="F:mechanosensitive monoatomic ion channel activity"/>
    <property type="evidence" value="ECO:0007669"/>
    <property type="project" value="UniProtKB-ARBA"/>
</dbReference>
<feature type="transmembrane region" description="Helical" evidence="7">
    <location>
        <begin position="269"/>
        <end position="286"/>
    </location>
</feature>
<dbReference type="Gene3D" id="3.30.70.100">
    <property type="match status" value="1"/>
</dbReference>
<comment type="subcellular location">
    <subcellularLocation>
        <location evidence="1">Cell membrane</location>
        <topology evidence="1">Multi-pass membrane protein</topology>
    </subcellularLocation>
</comment>
<dbReference type="InterPro" id="IPR011014">
    <property type="entry name" value="MscS_channel_TM-2"/>
</dbReference>
<evidence type="ECO:0000256" key="1">
    <source>
        <dbReference type="ARBA" id="ARBA00004651"/>
    </source>
</evidence>
<evidence type="ECO:0000256" key="8">
    <source>
        <dbReference type="SAM" id="SignalP"/>
    </source>
</evidence>
<dbReference type="PANTHER" id="PTHR30347">
    <property type="entry name" value="POTASSIUM CHANNEL RELATED"/>
    <property type="match status" value="1"/>
</dbReference>
<feature type="transmembrane region" description="Helical" evidence="7">
    <location>
        <begin position="457"/>
        <end position="475"/>
    </location>
</feature>
<organism evidence="11 12">
    <name type="scientific">Arenimonas maotaiensis</name>
    <dbReference type="NCBI Taxonomy" id="1446479"/>
    <lineage>
        <taxon>Bacteria</taxon>
        <taxon>Pseudomonadati</taxon>
        <taxon>Pseudomonadota</taxon>
        <taxon>Gammaproteobacteria</taxon>
        <taxon>Lysobacterales</taxon>
        <taxon>Lysobacteraceae</taxon>
        <taxon>Arenimonas</taxon>
    </lineage>
</organism>
<dbReference type="InterPro" id="IPR023408">
    <property type="entry name" value="MscS_beta-dom_sf"/>
</dbReference>
<dbReference type="GO" id="GO:0005886">
    <property type="term" value="C:plasma membrane"/>
    <property type="evidence" value="ECO:0007669"/>
    <property type="project" value="UniProtKB-SubCell"/>
</dbReference>
<keyword evidence="3" id="KW-1003">Cell membrane</keyword>
<dbReference type="SUPFAM" id="SSF82861">
    <property type="entry name" value="Mechanosensitive channel protein MscS (YggB), transmembrane region"/>
    <property type="match status" value="1"/>
</dbReference>
<gene>
    <name evidence="11" type="ORF">GCM10010960_13760</name>
</gene>
<evidence type="ECO:0000256" key="2">
    <source>
        <dbReference type="ARBA" id="ARBA00008017"/>
    </source>
</evidence>
<dbReference type="Pfam" id="PF21082">
    <property type="entry name" value="MS_channel_3rd"/>
    <property type="match status" value="1"/>
</dbReference>
<evidence type="ECO:0000313" key="12">
    <source>
        <dbReference type="Proteomes" id="UP000632858"/>
    </source>
</evidence>
<evidence type="ECO:0000256" key="7">
    <source>
        <dbReference type="SAM" id="Phobius"/>
    </source>
</evidence>
<protein>
    <recommendedName>
        <fullName evidence="13">Mechanosensitive ion channel</fullName>
    </recommendedName>
</protein>
<keyword evidence="4 7" id="KW-0812">Transmembrane</keyword>
<evidence type="ECO:0000256" key="3">
    <source>
        <dbReference type="ARBA" id="ARBA00022475"/>
    </source>
</evidence>
<feature type="transmembrane region" description="Helical" evidence="7">
    <location>
        <begin position="307"/>
        <end position="325"/>
    </location>
</feature>
<feature type="transmembrane region" description="Helical" evidence="7">
    <location>
        <begin position="585"/>
        <end position="607"/>
    </location>
</feature>
<dbReference type="InterPro" id="IPR011066">
    <property type="entry name" value="MscS_channel_C_sf"/>
</dbReference>
<dbReference type="EMBL" id="BMFO01000002">
    <property type="protein sequence ID" value="GGF93082.1"/>
    <property type="molecule type" value="Genomic_DNA"/>
</dbReference>
<dbReference type="Gene3D" id="2.30.30.60">
    <property type="match status" value="1"/>
</dbReference>
<evidence type="ECO:0000256" key="6">
    <source>
        <dbReference type="ARBA" id="ARBA00023136"/>
    </source>
</evidence>
<feature type="signal peptide" evidence="8">
    <location>
        <begin position="1"/>
        <end position="22"/>
    </location>
</feature>
<dbReference type="SUPFAM" id="SSF82689">
    <property type="entry name" value="Mechanosensitive channel protein MscS (YggB), C-terminal domain"/>
    <property type="match status" value="1"/>
</dbReference>
<dbReference type="SUPFAM" id="SSF50182">
    <property type="entry name" value="Sm-like ribonucleoproteins"/>
    <property type="match status" value="1"/>
</dbReference>
<dbReference type="PANTHER" id="PTHR30347:SF1">
    <property type="entry name" value="MECHANOSENSITIVE CHANNEL MSCK"/>
    <property type="match status" value="1"/>
</dbReference>
<dbReference type="Gene3D" id="1.10.287.1260">
    <property type="match status" value="1"/>
</dbReference>
<dbReference type="InterPro" id="IPR010920">
    <property type="entry name" value="LSM_dom_sf"/>
</dbReference>
<dbReference type="Pfam" id="PF00924">
    <property type="entry name" value="MS_channel_2nd"/>
    <property type="match status" value="1"/>
</dbReference>
<keyword evidence="8" id="KW-0732">Signal</keyword>
<reference evidence="11" key="1">
    <citation type="journal article" date="2014" name="Int. J. Syst. Evol. Microbiol.">
        <title>Complete genome sequence of Corynebacterium casei LMG S-19264T (=DSM 44701T), isolated from a smear-ripened cheese.</title>
        <authorList>
            <consortium name="US DOE Joint Genome Institute (JGI-PGF)"/>
            <person name="Walter F."/>
            <person name="Albersmeier A."/>
            <person name="Kalinowski J."/>
            <person name="Ruckert C."/>
        </authorList>
    </citation>
    <scope>NUCLEOTIDE SEQUENCE</scope>
    <source>
        <strain evidence="11">CGMCC 1.12726</strain>
    </source>
</reference>
<keyword evidence="12" id="KW-1185">Reference proteome</keyword>
<feature type="transmembrane region" description="Helical" evidence="7">
    <location>
        <begin position="535"/>
        <end position="564"/>
    </location>
</feature>
<dbReference type="Proteomes" id="UP000632858">
    <property type="component" value="Unassembled WGS sequence"/>
</dbReference>